<protein>
    <submittedName>
        <fullName evidence="8">Uracil permease</fullName>
    </submittedName>
</protein>
<comment type="subcellular location">
    <subcellularLocation>
        <location evidence="1">Membrane</location>
        <topology evidence="1">Multi-pass membrane protein</topology>
    </subcellularLocation>
</comment>
<feature type="transmembrane region" description="Helical" evidence="7">
    <location>
        <begin position="244"/>
        <end position="266"/>
    </location>
</feature>
<accession>A0A934QJ04</accession>
<dbReference type="InterPro" id="IPR006043">
    <property type="entry name" value="NCS2"/>
</dbReference>
<dbReference type="EMBL" id="NRRE01000026">
    <property type="protein sequence ID" value="MBK1697607.1"/>
    <property type="molecule type" value="Genomic_DNA"/>
</dbReference>
<proteinExistence type="inferred from homology"/>
<feature type="transmembrane region" description="Helical" evidence="7">
    <location>
        <begin position="318"/>
        <end position="343"/>
    </location>
</feature>
<reference evidence="8" key="1">
    <citation type="submission" date="2017-08" db="EMBL/GenBank/DDBJ databases">
        <authorList>
            <person name="Imhoff J.F."/>
            <person name="Rahn T."/>
            <person name="Kuenzel S."/>
            <person name="Neulinger S.C."/>
        </authorList>
    </citation>
    <scope>NUCLEOTIDE SEQUENCE</scope>
    <source>
        <strain evidence="8">DSM 9154</strain>
    </source>
</reference>
<dbReference type="PROSITE" id="PS01116">
    <property type="entry name" value="XANTH_URACIL_PERMASE"/>
    <property type="match status" value="1"/>
</dbReference>
<evidence type="ECO:0000256" key="6">
    <source>
        <dbReference type="ARBA" id="ARBA00023136"/>
    </source>
</evidence>
<evidence type="ECO:0000256" key="7">
    <source>
        <dbReference type="SAM" id="Phobius"/>
    </source>
</evidence>
<dbReference type="Proteomes" id="UP000778970">
    <property type="component" value="Unassembled WGS sequence"/>
</dbReference>
<evidence type="ECO:0000313" key="9">
    <source>
        <dbReference type="Proteomes" id="UP000778970"/>
    </source>
</evidence>
<dbReference type="GO" id="GO:0042907">
    <property type="term" value="F:xanthine transmembrane transporter activity"/>
    <property type="evidence" value="ECO:0007669"/>
    <property type="project" value="TreeGrafter"/>
</dbReference>
<reference evidence="8" key="2">
    <citation type="journal article" date="2020" name="Microorganisms">
        <title>Osmotic Adaptation and Compatible Solute Biosynthesis of Phototrophic Bacteria as Revealed from Genome Analyses.</title>
        <authorList>
            <person name="Imhoff J.F."/>
            <person name="Rahn T."/>
            <person name="Kunzel S."/>
            <person name="Keller A."/>
            <person name="Neulinger S.C."/>
        </authorList>
    </citation>
    <scope>NUCLEOTIDE SEQUENCE</scope>
    <source>
        <strain evidence="8">DSM 9154</strain>
    </source>
</reference>
<sequence length="442" mass="44947">MSDRIEPPASGAVTPAVGLHERPAAGKWLALSLQHLFAMFGATILVPLLTGLDPAVALVTSGAGTLAYLVITKGQIPAYLGSSFAFIAPITAGAEAAGVAGAMVGAFAAGLVYLAVAAAVRGFGINWLLKLLPPVVVGPVIMVIGLSLASTAVDMATNQAGGGDYSSLHFGVAMATLAITILAAVFLSGFLSMLPVLIGILGGYTIAAVVGLVDFAPVMDASVVRLPDFVIPFVTQETSVPPEVFFLLVPVAVVTVAEHIGDQFVLSKVIGRNTIKQPGLHRSLMGDGVATMLAACLGGPPNTTYGENIGVLAITRVFSIYVIAGAAVLAIALAFLGNFSAFLNTIPTAVMGGVSILLFGIIAASGLRTMIEGRVDLGEKRNLAIVSVVLVIGIGGAVLPIGDLVELSGMALSALVGIGLNQLLPGKHLTGDIERVLTHHEP</sequence>
<feature type="transmembrane region" description="Helical" evidence="7">
    <location>
        <begin position="168"/>
        <end position="187"/>
    </location>
</feature>
<dbReference type="Pfam" id="PF00860">
    <property type="entry name" value="Xan_ur_permease"/>
    <property type="match status" value="1"/>
</dbReference>
<feature type="transmembrane region" description="Helical" evidence="7">
    <location>
        <begin position="383"/>
        <end position="401"/>
    </location>
</feature>
<gene>
    <name evidence="8" type="ORF">CKO21_10155</name>
</gene>
<keyword evidence="5 7" id="KW-1133">Transmembrane helix</keyword>
<dbReference type="RefSeq" id="WP_051432153.1">
    <property type="nucleotide sequence ID" value="NZ_NRRE01000026.1"/>
</dbReference>
<dbReference type="PANTHER" id="PTHR42810">
    <property type="entry name" value="PURINE PERMEASE C1399.01C-RELATED"/>
    <property type="match status" value="1"/>
</dbReference>
<keyword evidence="6 7" id="KW-0472">Membrane</keyword>
<dbReference type="NCBIfam" id="TIGR00801">
    <property type="entry name" value="ncs2"/>
    <property type="match status" value="1"/>
</dbReference>
<feature type="transmembrane region" description="Helical" evidence="7">
    <location>
        <begin position="127"/>
        <end position="148"/>
    </location>
</feature>
<keyword evidence="9" id="KW-1185">Reference proteome</keyword>
<name>A0A934QJ04_9PROT</name>
<feature type="transmembrane region" description="Helical" evidence="7">
    <location>
        <begin position="28"/>
        <end position="49"/>
    </location>
</feature>
<evidence type="ECO:0000256" key="2">
    <source>
        <dbReference type="ARBA" id="ARBA00008821"/>
    </source>
</evidence>
<comment type="similarity">
    <text evidence="2">Belongs to the nucleobase:cation symporter-2 (NCS2) (TC 2.A.40) family.</text>
</comment>
<dbReference type="PANTHER" id="PTHR42810:SF2">
    <property type="entry name" value="PURINE PERMEASE C1399.01C-RELATED"/>
    <property type="match status" value="1"/>
</dbReference>
<keyword evidence="4 7" id="KW-0812">Transmembrane</keyword>
<organism evidence="8 9">
    <name type="scientific">Rhodovibrio salinarum</name>
    <dbReference type="NCBI Taxonomy" id="1087"/>
    <lineage>
        <taxon>Bacteria</taxon>
        <taxon>Pseudomonadati</taxon>
        <taxon>Pseudomonadota</taxon>
        <taxon>Alphaproteobacteria</taxon>
        <taxon>Rhodospirillales</taxon>
        <taxon>Rhodovibrionaceae</taxon>
        <taxon>Rhodovibrio</taxon>
    </lineage>
</organism>
<evidence type="ECO:0000256" key="1">
    <source>
        <dbReference type="ARBA" id="ARBA00004141"/>
    </source>
</evidence>
<dbReference type="GO" id="GO:0005886">
    <property type="term" value="C:plasma membrane"/>
    <property type="evidence" value="ECO:0007669"/>
    <property type="project" value="UniProtKB-ARBA"/>
</dbReference>
<feature type="transmembrane region" description="Helical" evidence="7">
    <location>
        <begin position="349"/>
        <end position="371"/>
    </location>
</feature>
<dbReference type="InterPro" id="IPR006042">
    <property type="entry name" value="Xan_ur_permease"/>
</dbReference>
<feature type="transmembrane region" description="Helical" evidence="7">
    <location>
        <begin position="100"/>
        <end position="120"/>
    </location>
</feature>
<evidence type="ECO:0000256" key="5">
    <source>
        <dbReference type="ARBA" id="ARBA00022989"/>
    </source>
</evidence>
<keyword evidence="3" id="KW-0813">Transport</keyword>
<evidence type="ECO:0000256" key="4">
    <source>
        <dbReference type="ARBA" id="ARBA00022692"/>
    </source>
</evidence>
<evidence type="ECO:0000256" key="3">
    <source>
        <dbReference type="ARBA" id="ARBA00022448"/>
    </source>
</evidence>
<feature type="transmembrane region" description="Helical" evidence="7">
    <location>
        <begin position="194"/>
        <end position="213"/>
    </location>
</feature>
<evidence type="ECO:0000313" key="8">
    <source>
        <dbReference type="EMBL" id="MBK1697607.1"/>
    </source>
</evidence>
<comment type="caution">
    <text evidence="8">The sequence shown here is derived from an EMBL/GenBank/DDBJ whole genome shotgun (WGS) entry which is preliminary data.</text>
</comment>
<dbReference type="AlphaFoldDB" id="A0A934QJ04"/>